<keyword evidence="3" id="KW-1185">Reference proteome</keyword>
<protein>
    <submittedName>
        <fullName evidence="2">Uncharacterized protein</fullName>
    </submittedName>
</protein>
<feature type="transmembrane region" description="Helical" evidence="1">
    <location>
        <begin position="6"/>
        <end position="24"/>
    </location>
</feature>
<keyword evidence="1" id="KW-1133">Transmembrane helix</keyword>
<dbReference type="Proteomes" id="UP001283361">
    <property type="component" value="Unassembled WGS sequence"/>
</dbReference>
<keyword evidence="1" id="KW-0472">Membrane</keyword>
<evidence type="ECO:0000313" key="3">
    <source>
        <dbReference type="Proteomes" id="UP001283361"/>
    </source>
</evidence>
<dbReference type="EMBL" id="JAWDGP010001087">
    <property type="protein sequence ID" value="KAK3794944.1"/>
    <property type="molecule type" value="Genomic_DNA"/>
</dbReference>
<name>A0AAE1AWG3_9GAST</name>
<organism evidence="2 3">
    <name type="scientific">Elysia crispata</name>
    <name type="common">lettuce slug</name>
    <dbReference type="NCBI Taxonomy" id="231223"/>
    <lineage>
        <taxon>Eukaryota</taxon>
        <taxon>Metazoa</taxon>
        <taxon>Spiralia</taxon>
        <taxon>Lophotrochozoa</taxon>
        <taxon>Mollusca</taxon>
        <taxon>Gastropoda</taxon>
        <taxon>Heterobranchia</taxon>
        <taxon>Euthyneura</taxon>
        <taxon>Panpulmonata</taxon>
        <taxon>Sacoglossa</taxon>
        <taxon>Placobranchoidea</taxon>
        <taxon>Plakobranchidae</taxon>
        <taxon>Elysia</taxon>
    </lineage>
</organism>
<evidence type="ECO:0000313" key="2">
    <source>
        <dbReference type="EMBL" id="KAK3794944.1"/>
    </source>
</evidence>
<sequence length="148" mass="16940">MNRLKLYSTAIMGICYYFGGHWMARGFKSLFNCGWGIVLRLSYVSFSPLCSPLGRNRKDFTKMTGLQAKGKWRHCHSGTSKSRNCQALRRILSARHIVLRQFQLELSTWFICLIQRSNSNSSGVTLEVRQTVSRLGTQTHSIVFSEVE</sequence>
<comment type="caution">
    <text evidence="2">The sequence shown here is derived from an EMBL/GenBank/DDBJ whole genome shotgun (WGS) entry which is preliminary data.</text>
</comment>
<proteinExistence type="predicted"/>
<keyword evidence="1" id="KW-0812">Transmembrane</keyword>
<dbReference type="AlphaFoldDB" id="A0AAE1AWG3"/>
<accession>A0AAE1AWG3</accession>
<gene>
    <name evidence="2" type="ORF">RRG08_001090</name>
</gene>
<reference evidence="2" key="1">
    <citation type="journal article" date="2023" name="G3 (Bethesda)">
        <title>A reference genome for the long-term kleptoplast-retaining sea slug Elysia crispata morphotype clarki.</title>
        <authorList>
            <person name="Eastman K.E."/>
            <person name="Pendleton A.L."/>
            <person name="Shaikh M.A."/>
            <person name="Suttiyut T."/>
            <person name="Ogas R."/>
            <person name="Tomko P."/>
            <person name="Gavelis G."/>
            <person name="Widhalm J.R."/>
            <person name="Wisecaver J.H."/>
        </authorList>
    </citation>
    <scope>NUCLEOTIDE SEQUENCE</scope>
    <source>
        <strain evidence="2">ECLA1</strain>
    </source>
</reference>
<evidence type="ECO:0000256" key="1">
    <source>
        <dbReference type="SAM" id="Phobius"/>
    </source>
</evidence>